<feature type="domain" description="CBM1" evidence="4">
    <location>
        <begin position="202"/>
        <end position="252"/>
    </location>
</feature>
<dbReference type="PROSITE" id="PS00562">
    <property type="entry name" value="CBM1_1"/>
    <property type="match status" value="1"/>
</dbReference>
<dbReference type="EMBL" id="JAGDFM010000129">
    <property type="protein sequence ID" value="KAG7385138.1"/>
    <property type="molecule type" value="Genomic_DNA"/>
</dbReference>
<proteinExistence type="predicted"/>
<feature type="compositionally biased region" description="Low complexity" evidence="2">
    <location>
        <begin position="81"/>
        <end position="103"/>
    </location>
</feature>
<dbReference type="Pfam" id="PF00734">
    <property type="entry name" value="CBM_1"/>
    <property type="match status" value="1"/>
</dbReference>
<reference evidence="5" key="1">
    <citation type="submission" date="2021-02" db="EMBL/GenBank/DDBJ databases">
        <authorList>
            <person name="Palmer J.M."/>
        </authorList>
    </citation>
    <scope>NUCLEOTIDE SEQUENCE</scope>
    <source>
        <strain evidence="5">SCRP734</strain>
    </source>
</reference>
<gene>
    <name evidence="5" type="ORF">PHYPSEUDO_001851</name>
</gene>
<dbReference type="AlphaFoldDB" id="A0A8T1VY12"/>
<dbReference type="OrthoDB" id="119312at2759"/>
<evidence type="ECO:0000256" key="2">
    <source>
        <dbReference type="SAM" id="MobiDB-lite"/>
    </source>
</evidence>
<name>A0A8T1VY12_9STRA</name>
<organism evidence="5 6">
    <name type="scientific">Phytophthora pseudosyringae</name>
    <dbReference type="NCBI Taxonomy" id="221518"/>
    <lineage>
        <taxon>Eukaryota</taxon>
        <taxon>Sar</taxon>
        <taxon>Stramenopiles</taxon>
        <taxon>Oomycota</taxon>
        <taxon>Peronosporomycetes</taxon>
        <taxon>Peronosporales</taxon>
        <taxon>Peronosporaceae</taxon>
        <taxon>Phytophthora</taxon>
    </lineage>
</organism>
<dbReference type="GO" id="GO:0005576">
    <property type="term" value="C:extracellular region"/>
    <property type="evidence" value="ECO:0007669"/>
    <property type="project" value="InterPro"/>
</dbReference>
<dbReference type="InterPro" id="IPR000254">
    <property type="entry name" value="CBD"/>
</dbReference>
<accession>A0A8T1VY12</accession>
<feature type="region of interest" description="Disordered" evidence="2">
    <location>
        <begin position="51"/>
        <end position="167"/>
    </location>
</feature>
<feature type="compositionally biased region" description="Polar residues" evidence="2">
    <location>
        <begin position="70"/>
        <end position="80"/>
    </location>
</feature>
<evidence type="ECO:0000313" key="6">
    <source>
        <dbReference type="Proteomes" id="UP000694044"/>
    </source>
</evidence>
<feature type="signal peptide" evidence="3">
    <location>
        <begin position="1"/>
        <end position="19"/>
    </location>
</feature>
<sequence>MTNLRVIVGFAAAATLTAADDAKGQHLRATGDGRMLGEAAAEAAFLDSFASTEGDSLSDDPWGSNDTDESSNNMDSINDILTTDSPHTTSPTTSPITDDLTPISTTEEPTSDASASEPAGSGSAVSSTEAPATTASTSASTSSASATVDASTPLPGTETPATDLPTEMPVATATDATSEPSTLETPTLPTATTNADVARQRTPVAPWKQCGGLNFDYTKYFADGVSANWSTKLSCTPGYSCEVVNPWYFQCQQTKDTKAVELWAQCGGANHHGPTNCSTGTVCKYVNDWYSQCVPEANA</sequence>
<keyword evidence="6" id="KW-1185">Reference proteome</keyword>
<dbReference type="GO" id="GO:0005975">
    <property type="term" value="P:carbohydrate metabolic process"/>
    <property type="evidence" value="ECO:0007669"/>
    <property type="project" value="InterPro"/>
</dbReference>
<protein>
    <recommendedName>
        <fullName evidence="4">CBM1 domain-containing protein</fullName>
    </recommendedName>
</protein>
<feature type="compositionally biased region" description="Low complexity" evidence="2">
    <location>
        <begin position="111"/>
        <end position="152"/>
    </location>
</feature>
<feature type="domain" description="CBM1" evidence="4">
    <location>
        <begin position="258"/>
        <end position="294"/>
    </location>
</feature>
<evidence type="ECO:0000256" key="1">
    <source>
        <dbReference type="ARBA" id="ARBA00022729"/>
    </source>
</evidence>
<feature type="chain" id="PRO_5035919816" description="CBM1 domain-containing protein" evidence="3">
    <location>
        <begin position="20"/>
        <end position="299"/>
    </location>
</feature>
<keyword evidence="1 3" id="KW-0732">Signal</keyword>
<dbReference type="Proteomes" id="UP000694044">
    <property type="component" value="Unassembled WGS sequence"/>
</dbReference>
<comment type="caution">
    <text evidence="5">The sequence shown here is derived from an EMBL/GenBank/DDBJ whole genome shotgun (WGS) entry which is preliminary data.</text>
</comment>
<dbReference type="GO" id="GO:0030248">
    <property type="term" value="F:cellulose binding"/>
    <property type="evidence" value="ECO:0007669"/>
    <property type="project" value="InterPro"/>
</dbReference>
<dbReference type="PROSITE" id="PS51164">
    <property type="entry name" value="CBM1_2"/>
    <property type="match status" value="2"/>
</dbReference>
<evidence type="ECO:0000313" key="5">
    <source>
        <dbReference type="EMBL" id="KAG7385138.1"/>
    </source>
</evidence>
<evidence type="ECO:0000259" key="4">
    <source>
        <dbReference type="PROSITE" id="PS51164"/>
    </source>
</evidence>
<dbReference type="SMART" id="SM00236">
    <property type="entry name" value="fCBD"/>
    <property type="match status" value="2"/>
</dbReference>
<evidence type="ECO:0000256" key="3">
    <source>
        <dbReference type="SAM" id="SignalP"/>
    </source>
</evidence>